<keyword evidence="2" id="KW-1185">Reference proteome</keyword>
<evidence type="ECO:0000313" key="2">
    <source>
        <dbReference type="Proteomes" id="UP000319499"/>
    </source>
</evidence>
<evidence type="ECO:0000313" key="1">
    <source>
        <dbReference type="EMBL" id="TWP27843.1"/>
    </source>
</evidence>
<sequence>MKKTFLILYSIFFIILSCNKEYKVIDGSSKESFDLSLKSISSKLTILQQDKLEEAIKLIYKFKTDGDDENQRWEKLYSILNDKSSEQVFEMAEEIAKENKISWSSTSMIPLDPSILRTEEKKLSEEEKNLQQLESATSISIRFSTINSDPELNEGFYIYPKLVDDSGQEITFNNLPLNFSISFINNGTVVYTTNRTLSSSFDLNKGLKFMYNLFDKEKIINSSLDVEVKTSAGDKYLYGKLAGIPIEVSKTKDSSSSIEDELDNQLAVKNVNNFIQLIGDKKYSEAYKLSKNPKWGDEEKFSSTSNGFGTIEAVNILSSDLINRNKDEITVFFIYQIKDKSGKIKSLKQNFKLHKINGDWLITDTQTKEVTNDDSWK</sequence>
<dbReference type="PROSITE" id="PS51257">
    <property type="entry name" value="PROKAR_LIPOPROTEIN"/>
    <property type="match status" value="1"/>
</dbReference>
<proteinExistence type="predicted"/>
<name>A0A563DD28_9FLAO</name>
<gene>
    <name evidence="1" type="ORF">ETU09_07035</name>
</gene>
<reference evidence="1 2" key="1">
    <citation type="submission" date="2019-02" db="EMBL/GenBank/DDBJ databases">
        <title>Apibacter muscae sp. nov.: a novel member of the house fly microbiota.</title>
        <authorList>
            <person name="Park R."/>
        </authorList>
    </citation>
    <scope>NUCLEOTIDE SEQUENCE [LARGE SCALE GENOMIC DNA]</scope>
    <source>
        <strain evidence="1 2">AL1</strain>
    </source>
</reference>
<comment type="caution">
    <text evidence="1">The sequence shown here is derived from an EMBL/GenBank/DDBJ whole genome shotgun (WGS) entry which is preliminary data.</text>
</comment>
<dbReference type="RefSeq" id="WP_146292801.1">
    <property type="nucleotide sequence ID" value="NZ_SELH01000021.1"/>
</dbReference>
<dbReference type="EMBL" id="SELH01000021">
    <property type="protein sequence ID" value="TWP27843.1"/>
    <property type="molecule type" value="Genomic_DNA"/>
</dbReference>
<dbReference type="AlphaFoldDB" id="A0A563DD28"/>
<dbReference type="OrthoDB" id="1451820at2"/>
<evidence type="ECO:0008006" key="3">
    <source>
        <dbReference type="Google" id="ProtNLM"/>
    </source>
</evidence>
<dbReference type="Proteomes" id="UP000319499">
    <property type="component" value="Unassembled WGS sequence"/>
</dbReference>
<protein>
    <recommendedName>
        <fullName evidence="3">NTF2-like N-terminal transpeptidase domain-containing protein</fullName>
    </recommendedName>
</protein>
<organism evidence="1 2">
    <name type="scientific">Apibacter muscae</name>
    <dbReference type="NCBI Taxonomy" id="2509004"/>
    <lineage>
        <taxon>Bacteria</taxon>
        <taxon>Pseudomonadati</taxon>
        <taxon>Bacteroidota</taxon>
        <taxon>Flavobacteriia</taxon>
        <taxon>Flavobacteriales</taxon>
        <taxon>Weeksellaceae</taxon>
        <taxon>Apibacter</taxon>
    </lineage>
</organism>
<accession>A0A563DD28</accession>